<accession>A0AAD7FKP9</accession>
<protein>
    <submittedName>
        <fullName evidence="1">Uncharacterized protein</fullName>
    </submittedName>
</protein>
<dbReference type="AlphaFoldDB" id="A0AAD7FKP9"/>
<proteinExistence type="predicted"/>
<dbReference type="Proteomes" id="UP001221142">
    <property type="component" value="Unassembled WGS sequence"/>
</dbReference>
<feature type="non-terminal residue" evidence="1">
    <location>
        <position position="1"/>
    </location>
</feature>
<organism evidence="1 2">
    <name type="scientific">Roridomyces roridus</name>
    <dbReference type="NCBI Taxonomy" id="1738132"/>
    <lineage>
        <taxon>Eukaryota</taxon>
        <taxon>Fungi</taxon>
        <taxon>Dikarya</taxon>
        <taxon>Basidiomycota</taxon>
        <taxon>Agaricomycotina</taxon>
        <taxon>Agaricomycetes</taxon>
        <taxon>Agaricomycetidae</taxon>
        <taxon>Agaricales</taxon>
        <taxon>Marasmiineae</taxon>
        <taxon>Mycenaceae</taxon>
        <taxon>Roridomyces</taxon>
    </lineage>
</organism>
<dbReference type="EMBL" id="JARKIF010000013">
    <property type="protein sequence ID" value="KAJ7624624.1"/>
    <property type="molecule type" value="Genomic_DNA"/>
</dbReference>
<sequence length="83" mass="9251">YWSLDASGTARLTAEEARELGFPELCLALNMGGTRWSDKDYTGIQQFHAAKGYDPDGLDVARELGYPIFELACTKEELHAHCE</sequence>
<evidence type="ECO:0000313" key="1">
    <source>
        <dbReference type="EMBL" id="KAJ7624624.1"/>
    </source>
</evidence>
<comment type="caution">
    <text evidence="1">The sequence shown here is derived from an EMBL/GenBank/DDBJ whole genome shotgun (WGS) entry which is preliminary data.</text>
</comment>
<reference evidence="1" key="1">
    <citation type="submission" date="2023-03" db="EMBL/GenBank/DDBJ databases">
        <title>Massive genome expansion in bonnet fungi (Mycena s.s.) driven by repeated elements and novel gene families across ecological guilds.</title>
        <authorList>
            <consortium name="Lawrence Berkeley National Laboratory"/>
            <person name="Harder C.B."/>
            <person name="Miyauchi S."/>
            <person name="Viragh M."/>
            <person name="Kuo A."/>
            <person name="Thoen E."/>
            <person name="Andreopoulos B."/>
            <person name="Lu D."/>
            <person name="Skrede I."/>
            <person name="Drula E."/>
            <person name="Henrissat B."/>
            <person name="Morin E."/>
            <person name="Kohler A."/>
            <person name="Barry K."/>
            <person name="LaButti K."/>
            <person name="Morin E."/>
            <person name="Salamov A."/>
            <person name="Lipzen A."/>
            <person name="Mereny Z."/>
            <person name="Hegedus B."/>
            <person name="Baldrian P."/>
            <person name="Stursova M."/>
            <person name="Weitz H."/>
            <person name="Taylor A."/>
            <person name="Grigoriev I.V."/>
            <person name="Nagy L.G."/>
            <person name="Martin F."/>
            <person name="Kauserud H."/>
        </authorList>
    </citation>
    <scope>NUCLEOTIDE SEQUENCE</scope>
    <source>
        <strain evidence="1">9284</strain>
    </source>
</reference>
<evidence type="ECO:0000313" key="2">
    <source>
        <dbReference type="Proteomes" id="UP001221142"/>
    </source>
</evidence>
<gene>
    <name evidence="1" type="ORF">FB45DRAFT_751106</name>
</gene>
<name>A0AAD7FKP9_9AGAR</name>
<keyword evidence="2" id="KW-1185">Reference proteome</keyword>